<dbReference type="InterPro" id="IPR006675">
    <property type="entry name" value="HDIG_dom"/>
</dbReference>
<sequence length="165" mass="19342">MSLYRVKQFFWAITAKMSLEDINFIKSYLNSSEVELFNTLTGYEQKHSVNVAMDVKETCRAKNMNSYNMIRVALLHDIGKTQARLNPIEKSIFVIINKLSKGRLKNIKTLKKVEKYYNHGEIGYRILKECGKYDDRFLYLIENHHNKSIVGDKELEILIESDDKN</sequence>
<comment type="caution">
    <text evidence="2">The sequence shown here is derived from an EMBL/GenBank/DDBJ whole genome shotgun (WGS) entry which is preliminary data.</text>
</comment>
<dbReference type="EMBL" id="BRXR01000001">
    <property type="protein sequence ID" value="GLC30486.1"/>
    <property type="molecule type" value="Genomic_DNA"/>
</dbReference>
<dbReference type="Gene3D" id="1.10.3210.10">
    <property type="entry name" value="Hypothetical protein af1432"/>
    <property type="match status" value="1"/>
</dbReference>
<dbReference type="Pfam" id="PF01966">
    <property type="entry name" value="HD"/>
    <property type="match status" value="1"/>
</dbReference>
<accession>A0ABQ5N5S9</accession>
<dbReference type="RefSeq" id="WP_264849750.1">
    <property type="nucleotide sequence ID" value="NZ_BRXR01000001.1"/>
</dbReference>
<evidence type="ECO:0000313" key="2">
    <source>
        <dbReference type="EMBL" id="GLC30486.1"/>
    </source>
</evidence>
<evidence type="ECO:0000259" key="1">
    <source>
        <dbReference type="Pfam" id="PF01966"/>
    </source>
</evidence>
<proteinExistence type="predicted"/>
<dbReference type="Proteomes" id="UP001208567">
    <property type="component" value="Unassembled WGS sequence"/>
</dbReference>
<gene>
    <name evidence="2" type="ORF">bsdE14_18960</name>
</gene>
<dbReference type="InterPro" id="IPR006674">
    <property type="entry name" value="HD_domain"/>
</dbReference>
<feature type="domain" description="HD" evidence="1">
    <location>
        <begin position="46"/>
        <end position="149"/>
    </location>
</feature>
<keyword evidence="3" id="KW-1185">Reference proteome</keyword>
<reference evidence="2 3" key="1">
    <citation type="journal article" date="2024" name="Int. J. Syst. Evol. Microbiol.">
        <title>Clostridium omnivorum sp. nov., isolated from anoxic soil under the treatment of reductive soil disinfestation.</title>
        <authorList>
            <person name="Ueki A."/>
            <person name="Tonouchi A."/>
            <person name="Kaku N."/>
            <person name="Honma S."/>
            <person name="Ueki K."/>
        </authorList>
    </citation>
    <scope>NUCLEOTIDE SEQUENCE [LARGE SCALE GENOMIC DNA]</scope>
    <source>
        <strain evidence="2 3">E14</strain>
    </source>
</reference>
<dbReference type="NCBIfam" id="TIGR00277">
    <property type="entry name" value="HDIG"/>
    <property type="match status" value="1"/>
</dbReference>
<dbReference type="SUPFAM" id="SSF109604">
    <property type="entry name" value="HD-domain/PDEase-like"/>
    <property type="match status" value="1"/>
</dbReference>
<organism evidence="2 3">
    <name type="scientific">Clostridium omnivorum</name>
    <dbReference type="NCBI Taxonomy" id="1604902"/>
    <lineage>
        <taxon>Bacteria</taxon>
        <taxon>Bacillati</taxon>
        <taxon>Bacillota</taxon>
        <taxon>Clostridia</taxon>
        <taxon>Eubacteriales</taxon>
        <taxon>Clostridiaceae</taxon>
        <taxon>Clostridium</taxon>
    </lineage>
</organism>
<evidence type="ECO:0000313" key="3">
    <source>
        <dbReference type="Proteomes" id="UP001208567"/>
    </source>
</evidence>
<name>A0ABQ5N5S9_9CLOT</name>
<protein>
    <submittedName>
        <fullName evidence="2">HD family phosphohydrolase</fullName>
    </submittedName>
</protein>